<dbReference type="InterPro" id="IPR001633">
    <property type="entry name" value="EAL_dom"/>
</dbReference>
<dbReference type="InterPro" id="IPR029016">
    <property type="entry name" value="GAF-like_dom_sf"/>
</dbReference>
<evidence type="ECO:0000313" key="7">
    <source>
        <dbReference type="EMBL" id="RJG23426.1"/>
    </source>
</evidence>
<feature type="domain" description="Response regulatory" evidence="2">
    <location>
        <begin position="60"/>
        <end position="177"/>
    </location>
</feature>
<dbReference type="Pfam" id="PF08448">
    <property type="entry name" value="PAS_4"/>
    <property type="match status" value="1"/>
</dbReference>
<feature type="domain" description="PAC" evidence="4">
    <location>
        <begin position="474"/>
        <end position="528"/>
    </location>
</feature>
<accession>A0A418Y657</accession>
<dbReference type="PANTHER" id="PTHR44757">
    <property type="entry name" value="DIGUANYLATE CYCLASE DGCP"/>
    <property type="match status" value="1"/>
</dbReference>
<protein>
    <submittedName>
        <fullName evidence="7">EAL domain-containing protein</fullName>
    </submittedName>
</protein>
<dbReference type="Gene3D" id="3.30.450.40">
    <property type="match status" value="1"/>
</dbReference>
<dbReference type="InterPro" id="IPR011006">
    <property type="entry name" value="CheY-like_superfamily"/>
</dbReference>
<dbReference type="InterPro" id="IPR043128">
    <property type="entry name" value="Rev_trsase/Diguanyl_cyclase"/>
</dbReference>
<dbReference type="SUPFAM" id="SSF55073">
    <property type="entry name" value="Nucleotide cyclase"/>
    <property type="match status" value="1"/>
</dbReference>
<feature type="domain" description="Response regulatory" evidence="2">
    <location>
        <begin position="969"/>
        <end position="1084"/>
    </location>
</feature>
<sequence>MACRAQRSGWMRRCWFWNRPASASCCTAWPVPAARRQFLNFETQQEKNMNICPGSEKETDILVVEDSSTQAQYLARLLEEEGGYRVRIAANGAEGLRAAREASPTLVVTDIAMSEMDGFAMCQEFKKDPALRDIPMIVLTSFTSLYDVIRGLDCGADNFIRKPFDRKYLLGRIRFILANRALRSNDRIHLGMQVTLGGQTHFVTAERQQIFDLLISTCEEAIQMTGQLKEQQQRIARSCRSLEGLYKLAESLNPALSERTVADLALDRMLDFPGVLGGCIRLFGDGAQARIVAQRDFAPAGGDARHVGCSCEGQLLAEAKAAPRFVERCALLDRPHASVPLAIGGRTGGILRLLTTATTLTDDDWQVLKTAGNQIAVAMERAHLYGHMETLVQERTDAWQSEPELLSAVVNTSGALVCMADAGGVVRLFNPACEQAMGWPAEQAIGRHCWDVFPSARGHQDLHQFFQRRVANPRPMQIRGEWLARDGSIRSIVWSGTWLRKPDQSVEYFLCTGVDVTELRGAEEKLHYLSNFDALTGLPNRILLRDRVQQLREQVAGGTQVLGYLLLKPARLRLIGESLGPGAEREVLLQMAARLGQWSNADTSVARVGDRSFAIAAVRAGANELSALARQVLAVMGAPFHHGQQELHLDPCIGIAVFPNDGDDFDSLAQGAEVAMGRALSSKAERHAFYRPELNEGAEERFRFESALRRALERDELVVHYQPQASLTSGAIVGVEALVRWQHPELGLIAPDRFIGLAEETGLILPIGEWVLRRACEQSCAWQREGLHPVPVSVNLSARQFSDNIAPTVARILAETGLDPKLLELELTESASMEDPQKTFEILRRLKDMGVRLAIDDFGTGYSNLNYLKRFPVDKLKLDQSFVREITSDPDDLSISRAVIALAHGLRLEVIAEGVETAGQLALLSEHGCDEMQGYLFSRPVDGAACGRMLREGKMLDLARRLGQADLPTLLYVDDEANLLAAVRREMRHSGYRVLVAASAAEAFEILATNEVGVIVCDQRMPGISGTEFLSRVKYMYPDAVRMVLSGYIDLQSVTDAVNHGAIFKFLTKPWVEQELAEAVREAFAKYDATQGAPHGAVLA</sequence>
<dbReference type="PROSITE" id="PS50113">
    <property type="entry name" value="PAC"/>
    <property type="match status" value="1"/>
</dbReference>
<dbReference type="InterPro" id="IPR000014">
    <property type="entry name" value="PAS"/>
</dbReference>
<evidence type="ECO:0000256" key="1">
    <source>
        <dbReference type="PROSITE-ProRule" id="PRU00169"/>
    </source>
</evidence>
<dbReference type="SUPFAM" id="SSF141868">
    <property type="entry name" value="EAL domain-like"/>
    <property type="match status" value="1"/>
</dbReference>
<evidence type="ECO:0000259" key="2">
    <source>
        <dbReference type="PROSITE" id="PS50110"/>
    </source>
</evidence>
<reference evidence="7 8" key="1">
    <citation type="submission" date="2018-09" db="EMBL/GenBank/DDBJ databases">
        <authorList>
            <person name="Zhu H."/>
        </authorList>
    </citation>
    <scope>NUCLEOTIDE SEQUENCE [LARGE SCALE GENOMIC DNA]</scope>
    <source>
        <strain evidence="7 8">K1S02-61</strain>
    </source>
</reference>
<evidence type="ECO:0000313" key="8">
    <source>
        <dbReference type="Proteomes" id="UP000284006"/>
    </source>
</evidence>
<evidence type="ECO:0000259" key="6">
    <source>
        <dbReference type="PROSITE" id="PS50887"/>
    </source>
</evidence>
<dbReference type="AlphaFoldDB" id="A0A418Y657"/>
<dbReference type="Gene3D" id="3.40.50.2300">
    <property type="match status" value="2"/>
</dbReference>
<feature type="domain" description="GGDEF" evidence="6">
    <location>
        <begin position="560"/>
        <end position="692"/>
    </location>
</feature>
<evidence type="ECO:0000259" key="5">
    <source>
        <dbReference type="PROSITE" id="PS50883"/>
    </source>
</evidence>
<dbReference type="PANTHER" id="PTHR44757:SF2">
    <property type="entry name" value="BIOFILM ARCHITECTURE MAINTENANCE PROTEIN MBAA"/>
    <property type="match status" value="1"/>
</dbReference>
<dbReference type="Pfam" id="PF00072">
    <property type="entry name" value="Response_reg"/>
    <property type="match status" value="2"/>
</dbReference>
<name>A0A418Y657_9BURK</name>
<dbReference type="SMART" id="SM00448">
    <property type="entry name" value="REC"/>
    <property type="match status" value="2"/>
</dbReference>
<dbReference type="SUPFAM" id="SSF52172">
    <property type="entry name" value="CheY-like"/>
    <property type="match status" value="2"/>
</dbReference>
<dbReference type="GO" id="GO:0000160">
    <property type="term" value="P:phosphorelay signal transduction system"/>
    <property type="evidence" value="ECO:0007669"/>
    <property type="project" value="InterPro"/>
</dbReference>
<dbReference type="Gene3D" id="3.30.450.20">
    <property type="entry name" value="PAS domain"/>
    <property type="match status" value="1"/>
</dbReference>
<feature type="modified residue" description="4-aspartylphosphate" evidence="1">
    <location>
        <position position="110"/>
    </location>
</feature>
<dbReference type="PROSITE" id="PS50883">
    <property type="entry name" value="EAL"/>
    <property type="match status" value="1"/>
</dbReference>
<evidence type="ECO:0000259" key="4">
    <source>
        <dbReference type="PROSITE" id="PS50113"/>
    </source>
</evidence>
<dbReference type="CDD" id="cd01948">
    <property type="entry name" value="EAL"/>
    <property type="match status" value="1"/>
</dbReference>
<dbReference type="Gene3D" id="3.20.20.450">
    <property type="entry name" value="EAL domain"/>
    <property type="match status" value="1"/>
</dbReference>
<dbReference type="Pfam" id="PF00563">
    <property type="entry name" value="EAL"/>
    <property type="match status" value="1"/>
</dbReference>
<dbReference type="Pfam" id="PF00990">
    <property type="entry name" value="GGDEF"/>
    <property type="match status" value="1"/>
</dbReference>
<feature type="domain" description="PAS" evidence="3">
    <location>
        <begin position="402"/>
        <end position="447"/>
    </location>
</feature>
<dbReference type="InterPro" id="IPR000160">
    <property type="entry name" value="GGDEF_dom"/>
</dbReference>
<dbReference type="InterPro" id="IPR013656">
    <property type="entry name" value="PAS_4"/>
</dbReference>
<dbReference type="SMART" id="SM00267">
    <property type="entry name" value="GGDEF"/>
    <property type="match status" value="1"/>
</dbReference>
<dbReference type="EMBL" id="QYUP01000043">
    <property type="protein sequence ID" value="RJG23426.1"/>
    <property type="molecule type" value="Genomic_DNA"/>
</dbReference>
<dbReference type="SMART" id="SM00091">
    <property type="entry name" value="PAS"/>
    <property type="match status" value="1"/>
</dbReference>
<evidence type="ECO:0000259" key="3">
    <source>
        <dbReference type="PROSITE" id="PS50112"/>
    </source>
</evidence>
<dbReference type="InterPro" id="IPR029787">
    <property type="entry name" value="Nucleotide_cyclase"/>
</dbReference>
<comment type="caution">
    <text evidence="7">The sequence shown here is derived from an EMBL/GenBank/DDBJ whole genome shotgun (WGS) entry which is preliminary data.</text>
</comment>
<organism evidence="7 8">
    <name type="scientific">Massilia cavernae</name>
    <dbReference type="NCBI Taxonomy" id="2320864"/>
    <lineage>
        <taxon>Bacteria</taxon>
        <taxon>Pseudomonadati</taxon>
        <taxon>Pseudomonadota</taxon>
        <taxon>Betaproteobacteria</taxon>
        <taxon>Burkholderiales</taxon>
        <taxon>Oxalobacteraceae</taxon>
        <taxon>Telluria group</taxon>
        <taxon>Massilia</taxon>
    </lineage>
</organism>
<dbReference type="SMART" id="SM00052">
    <property type="entry name" value="EAL"/>
    <property type="match status" value="1"/>
</dbReference>
<dbReference type="Proteomes" id="UP000284006">
    <property type="component" value="Unassembled WGS sequence"/>
</dbReference>
<keyword evidence="1" id="KW-0597">Phosphoprotein</keyword>
<dbReference type="InterPro" id="IPR035919">
    <property type="entry name" value="EAL_sf"/>
</dbReference>
<dbReference type="NCBIfam" id="TIGR00229">
    <property type="entry name" value="sensory_box"/>
    <property type="match status" value="1"/>
</dbReference>
<keyword evidence="8" id="KW-1185">Reference proteome</keyword>
<dbReference type="InterPro" id="IPR000700">
    <property type="entry name" value="PAS-assoc_C"/>
</dbReference>
<dbReference type="InterPro" id="IPR035965">
    <property type="entry name" value="PAS-like_dom_sf"/>
</dbReference>
<dbReference type="FunFam" id="3.20.20.450:FF:000001">
    <property type="entry name" value="Cyclic di-GMP phosphodiesterase yahA"/>
    <property type="match status" value="1"/>
</dbReference>
<dbReference type="OrthoDB" id="9813903at2"/>
<dbReference type="SUPFAM" id="SSF55785">
    <property type="entry name" value="PYP-like sensor domain (PAS domain)"/>
    <property type="match status" value="1"/>
</dbReference>
<dbReference type="CDD" id="cd00130">
    <property type="entry name" value="PAS"/>
    <property type="match status" value="1"/>
</dbReference>
<gene>
    <name evidence="7" type="ORF">D3872_04485</name>
</gene>
<dbReference type="PROSITE" id="PS50110">
    <property type="entry name" value="RESPONSE_REGULATORY"/>
    <property type="match status" value="2"/>
</dbReference>
<proteinExistence type="predicted"/>
<dbReference type="InterPro" id="IPR001789">
    <property type="entry name" value="Sig_transdc_resp-reg_receiver"/>
</dbReference>
<dbReference type="CDD" id="cd17569">
    <property type="entry name" value="REC_HupR-like"/>
    <property type="match status" value="1"/>
</dbReference>
<dbReference type="PROSITE" id="PS50112">
    <property type="entry name" value="PAS"/>
    <property type="match status" value="1"/>
</dbReference>
<dbReference type="PROSITE" id="PS50887">
    <property type="entry name" value="GGDEF"/>
    <property type="match status" value="1"/>
</dbReference>
<dbReference type="CDD" id="cd01949">
    <property type="entry name" value="GGDEF"/>
    <property type="match status" value="1"/>
</dbReference>
<dbReference type="Gene3D" id="3.30.70.270">
    <property type="match status" value="1"/>
</dbReference>
<dbReference type="SUPFAM" id="SSF55781">
    <property type="entry name" value="GAF domain-like"/>
    <property type="match status" value="1"/>
</dbReference>
<dbReference type="InterPro" id="IPR052155">
    <property type="entry name" value="Biofilm_reg_signaling"/>
</dbReference>
<feature type="modified residue" description="4-aspartylphosphate" evidence="1">
    <location>
        <position position="1018"/>
    </location>
</feature>
<feature type="domain" description="EAL" evidence="5">
    <location>
        <begin position="701"/>
        <end position="954"/>
    </location>
</feature>